<keyword evidence="3" id="KW-1185">Reference proteome</keyword>
<organism evidence="2 3">
    <name type="scientific">Durusdinium trenchii</name>
    <dbReference type="NCBI Taxonomy" id="1381693"/>
    <lineage>
        <taxon>Eukaryota</taxon>
        <taxon>Sar</taxon>
        <taxon>Alveolata</taxon>
        <taxon>Dinophyceae</taxon>
        <taxon>Suessiales</taxon>
        <taxon>Symbiodiniaceae</taxon>
        <taxon>Durusdinium</taxon>
    </lineage>
</organism>
<name>A0ABP0HQD2_9DINO</name>
<dbReference type="EMBL" id="CAXAMM010001553">
    <property type="protein sequence ID" value="CAK8992355.1"/>
    <property type="molecule type" value="Genomic_DNA"/>
</dbReference>
<protein>
    <submittedName>
        <fullName evidence="2">Uncharacterized protein</fullName>
    </submittedName>
</protein>
<proteinExistence type="predicted"/>
<dbReference type="Proteomes" id="UP001642464">
    <property type="component" value="Unassembled WGS sequence"/>
</dbReference>
<reference evidence="2 3" key="1">
    <citation type="submission" date="2024-02" db="EMBL/GenBank/DDBJ databases">
        <authorList>
            <person name="Chen Y."/>
            <person name="Shah S."/>
            <person name="Dougan E. K."/>
            <person name="Thang M."/>
            <person name="Chan C."/>
        </authorList>
    </citation>
    <scope>NUCLEOTIDE SEQUENCE [LARGE SCALE GENOMIC DNA]</scope>
</reference>
<evidence type="ECO:0000313" key="3">
    <source>
        <dbReference type="Proteomes" id="UP001642464"/>
    </source>
</evidence>
<sequence>MDHSDHSDRSPQSSRAARVSRQVESFLQRHGFSAVSGSRDLSGIYRILVRMEPVFPIEVARQLGDEKMVELLMEALAQEDLTKVVPVIRRRGYAFSGPQQGADFGAVGEARE</sequence>
<accession>A0ABP0HQD2</accession>
<feature type="region of interest" description="Disordered" evidence="1">
    <location>
        <begin position="1"/>
        <end position="20"/>
    </location>
</feature>
<evidence type="ECO:0000256" key="1">
    <source>
        <dbReference type="SAM" id="MobiDB-lite"/>
    </source>
</evidence>
<evidence type="ECO:0000313" key="2">
    <source>
        <dbReference type="EMBL" id="CAK8992355.1"/>
    </source>
</evidence>
<gene>
    <name evidence="2" type="ORF">SCF082_LOCUS3071</name>
</gene>
<comment type="caution">
    <text evidence="2">The sequence shown here is derived from an EMBL/GenBank/DDBJ whole genome shotgun (WGS) entry which is preliminary data.</text>
</comment>